<reference evidence="3" key="1">
    <citation type="submission" date="2016-11" db="EMBL/GenBank/DDBJ databases">
        <title>Dehalogenimonas formicexedens sp. nov., a chlorinated alkane respiring bacterium isolated from contaminated groundwater.</title>
        <authorList>
            <person name="Key T.A."/>
            <person name="Bowman K.S."/>
            <person name="Lee I."/>
            <person name="Chun J."/>
            <person name="Albuquerque L."/>
            <person name="da Costa M.S."/>
            <person name="Rainey F.A."/>
            <person name="Moe W.M."/>
        </authorList>
    </citation>
    <scope>NUCLEOTIDE SEQUENCE [LARGE SCALE GENOMIC DNA]</scope>
    <source>
        <strain evidence="3">NSZ-14</strain>
    </source>
</reference>
<dbReference type="STRING" id="1839801.Dform_01696"/>
<evidence type="ECO:0000313" key="3">
    <source>
        <dbReference type="Proteomes" id="UP000185934"/>
    </source>
</evidence>
<accession>A0A1P8F973</accession>
<evidence type="ECO:0000313" key="2">
    <source>
        <dbReference type="EMBL" id="APV45016.1"/>
    </source>
</evidence>
<proteinExistence type="predicted"/>
<feature type="transmembrane region" description="Helical" evidence="1">
    <location>
        <begin position="81"/>
        <end position="102"/>
    </location>
</feature>
<protein>
    <submittedName>
        <fullName evidence="2">Uncharacterized protein</fullName>
    </submittedName>
</protein>
<keyword evidence="1" id="KW-1133">Transmembrane helix</keyword>
<dbReference type="AlphaFoldDB" id="A0A1P8F973"/>
<feature type="transmembrane region" description="Helical" evidence="1">
    <location>
        <begin position="52"/>
        <end position="74"/>
    </location>
</feature>
<gene>
    <name evidence="2" type="ORF">Dform_01696</name>
</gene>
<dbReference type="KEGG" id="dfo:Dform_01696"/>
<dbReference type="RefSeq" id="WP_076004615.1">
    <property type="nucleotide sequence ID" value="NZ_CP018258.1"/>
</dbReference>
<feature type="transmembrane region" description="Helical" evidence="1">
    <location>
        <begin position="12"/>
        <end position="32"/>
    </location>
</feature>
<name>A0A1P8F973_9CHLR</name>
<organism evidence="2 3">
    <name type="scientific">Dehalogenimonas formicexedens</name>
    <dbReference type="NCBI Taxonomy" id="1839801"/>
    <lineage>
        <taxon>Bacteria</taxon>
        <taxon>Bacillati</taxon>
        <taxon>Chloroflexota</taxon>
        <taxon>Dehalococcoidia</taxon>
        <taxon>Dehalococcoidales</taxon>
        <taxon>Dehalococcoidaceae</taxon>
        <taxon>Dehalogenimonas</taxon>
    </lineage>
</organism>
<keyword evidence="3" id="KW-1185">Reference proteome</keyword>
<dbReference type="EMBL" id="CP018258">
    <property type="protein sequence ID" value="APV45016.1"/>
    <property type="molecule type" value="Genomic_DNA"/>
</dbReference>
<dbReference type="Proteomes" id="UP000185934">
    <property type="component" value="Chromosome"/>
</dbReference>
<sequence>MKKWIAPATIPGKVSAIAILLFFPLFILSRTIRIVPREIPSNSSFFNEPITATLLILAWAAGTAAMVSGVWAVVKKRERAVPVFMAVFVGLFIFLFGAGEVISPH</sequence>
<evidence type="ECO:0000256" key="1">
    <source>
        <dbReference type="SAM" id="Phobius"/>
    </source>
</evidence>
<keyword evidence="1" id="KW-0812">Transmembrane</keyword>
<keyword evidence="1" id="KW-0472">Membrane</keyword>